<feature type="domain" description="PepSY" evidence="2">
    <location>
        <begin position="119"/>
        <end position="178"/>
    </location>
</feature>
<reference evidence="3 4" key="1">
    <citation type="submission" date="2024-03" db="EMBL/GenBank/DDBJ databases">
        <title>Mouse gut bacterial collection (mGBC) of GemPharmatech.</title>
        <authorList>
            <person name="He Y."/>
            <person name="Dong L."/>
            <person name="Wu D."/>
            <person name="Gao X."/>
            <person name="Lin Z."/>
        </authorList>
    </citation>
    <scope>NUCLEOTIDE SEQUENCE [LARGE SCALE GENOMIC DNA]</scope>
    <source>
        <strain evidence="3 4">15-30</strain>
    </source>
</reference>
<evidence type="ECO:0000313" key="3">
    <source>
        <dbReference type="EMBL" id="MEY8663232.1"/>
    </source>
</evidence>
<sequence length="181" mass="20116">MKIQTKKRPLIAALGGLALLTASLIPAATALADTPKNLNAKLDFDKAQEIVLKEAKQGKLVNLELEGKKNKVYYEATVLDGETEKEYKIDGNNGKVLKTSSENIADEAEEVKLSKATPKLSFDDAQKKAQEKYPNAKLYEVELDLNDNDQLVYKIKLVENNKKIKLKLDADNGKILSEKTR</sequence>
<dbReference type="Gene3D" id="3.10.450.40">
    <property type="match status" value="2"/>
</dbReference>
<keyword evidence="1" id="KW-0732">Signal</keyword>
<protein>
    <submittedName>
        <fullName evidence="3">PepSY domain-containing protein</fullName>
    </submittedName>
</protein>
<feature type="chain" id="PRO_5045925476" evidence="1">
    <location>
        <begin position="33"/>
        <end position="181"/>
    </location>
</feature>
<feature type="domain" description="PepSY" evidence="2">
    <location>
        <begin position="41"/>
        <end position="99"/>
    </location>
</feature>
<dbReference type="EMBL" id="JBCLUF010000063">
    <property type="protein sequence ID" value="MEY8663232.1"/>
    <property type="molecule type" value="Genomic_DNA"/>
</dbReference>
<dbReference type="Pfam" id="PF03413">
    <property type="entry name" value="PepSY"/>
    <property type="match status" value="2"/>
</dbReference>
<organism evidence="3 4">
    <name type="scientific">Ligilactobacillus faecis</name>
    <dbReference type="NCBI Taxonomy" id="762833"/>
    <lineage>
        <taxon>Bacteria</taxon>
        <taxon>Bacillati</taxon>
        <taxon>Bacillota</taxon>
        <taxon>Bacilli</taxon>
        <taxon>Lactobacillales</taxon>
        <taxon>Lactobacillaceae</taxon>
        <taxon>Ligilactobacillus</taxon>
    </lineage>
</organism>
<dbReference type="InterPro" id="IPR025711">
    <property type="entry name" value="PepSY"/>
</dbReference>
<evidence type="ECO:0000256" key="1">
    <source>
        <dbReference type="SAM" id="SignalP"/>
    </source>
</evidence>
<evidence type="ECO:0000259" key="2">
    <source>
        <dbReference type="Pfam" id="PF03413"/>
    </source>
</evidence>
<dbReference type="Proteomes" id="UP001565236">
    <property type="component" value="Unassembled WGS sequence"/>
</dbReference>
<gene>
    <name evidence="3" type="ORF">AALT52_10275</name>
</gene>
<comment type="caution">
    <text evidence="3">The sequence shown here is derived from an EMBL/GenBank/DDBJ whole genome shotgun (WGS) entry which is preliminary data.</text>
</comment>
<feature type="signal peptide" evidence="1">
    <location>
        <begin position="1"/>
        <end position="32"/>
    </location>
</feature>
<evidence type="ECO:0000313" key="4">
    <source>
        <dbReference type="Proteomes" id="UP001565236"/>
    </source>
</evidence>
<keyword evidence="4" id="KW-1185">Reference proteome</keyword>
<name>A0ABV4DRZ3_9LACO</name>
<accession>A0ABV4DRZ3</accession>
<proteinExistence type="predicted"/>
<dbReference type="RefSeq" id="WP_369943376.1">
    <property type="nucleotide sequence ID" value="NZ_JBCLUF010000063.1"/>
</dbReference>